<feature type="domain" description="AMP-binding enzyme C-terminal" evidence="2">
    <location>
        <begin position="415"/>
        <end position="488"/>
    </location>
</feature>
<dbReference type="PANTHER" id="PTHR43767:SF7">
    <property type="entry name" value="MEDIUM_LONG-CHAIN-FATTY-ACID--COA LIGASE FADD8"/>
    <property type="match status" value="1"/>
</dbReference>
<evidence type="ECO:0000313" key="4">
    <source>
        <dbReference type="Proteomes" id="UP000295705"/>
    </source>
</evidence>
<dbReference type="InterPro" id="IPR042099">
    <property type="entry name" value="ANL_N_sf"/>
</dbReference>
<comment type="caution">
    <text evidence="3">The sequence shown here is derived from an EMBL/GenBank/DDBJ whole genome shotgun (WGS) entry which is preliminary data.</text>
</comment>
<dbReference type="Proteomes" id="UP000295705">
    <property type="component" value="Unassembled WGS sequence"/>
</dbReference>
<organism evidence="3 4">
    <name type="scientific">Actinomycetospora succinea</name>
    <dbReference type="NCBI Taxonomy" id="663603"/>
    <lineage>
        <taxon>Bacteria</taxon>
        <taxon>Bacillati</taxon>
        <taxon>Actinomycetota</taxon>
        <taxon>Actinomycetes</taxon>
        <taxon>Pseudonocardiales</taxon>
        <taxon>Pseudonocardiaceae</taxon>
        <taxon>Actinomycetospora</taxon>
    </lineage>
</organism>
<dbReference type="EMBL" id="SNYO01000002">
    <property type="protein sequence ID" value="TDQ62696.1"/>
    <property type="molecule type" value="Genomic_DNA"/>
</dbReference>
<sequence length="499" mass="52748">MPRADVEIHLQAFSTHRDDVALVHRDRRLTFGELVDAVHRTARVLAHRGLGPGDLAVIIGGNEPEVIVARYAANLLGAGVTQPYAGLADSARGRIVDDVEAALVLVAPGHADEADAVLAHARPVPVVVVDDALVAGVDASPVACAARPEDVEQIRHTGGTTGHPKGITYTFGHHLRMLESAGSILGGDDAPGAQLVCTTIAHAAGGIADRTLAGGGRVVLLDGFEPGEVLATIERERITDLWLLPPLLHRLLDHVDPSGRDLDARDLTSLRTVVYGGAPAVPARIAEAVRRIGRVFVQFYGQTEAGGVSILSREEHDDPALLETVGRVLPTTELAVCDEHGARVPEGATGELWARTGMAMDRYWKQPELTARTITADGWVRTGDVGFLDERGYLHVVDRLGDVVVVVGGHVHTSEVENVLVDHPAVREAAVFGAPDADGSESVRAAVVADGDVDAGELAEHVAEHHGAMAAPREVTVVAEMPLTDTGKVDKRALRERVG</sequence>
<proteinExistence type="predicted"/>
<evidence type="ECO:0000259" key="1">
    <source>
        <dbReference type="Pfam" id="PF00501"/>
    </source>
</evidence>
<dbReference type="Gene3D" id="3.30.300.30">
    <property type="match status" value="1"/>
</dbReference>
<dbReference type="Gene3D" id="3.40.50.12780">
    <property type="entry name" value="N-terminal domain of ligase-like"/>
    <property type="match status" value="1"/>
</dbReference>
<dbReference type="InterPro" id="IPR050237">
    <property type="entry name" value="ATP-dep_AMP-bd_enzyme"/>
</dbReference>
<dbReference type="PANTHER" id="PTHR43767">
    <property type="entry name" value="LONG-CHAIN-FATTY-ACID--COA LIGASE"/>
    <property type="match status" value="1"/>
</dbReference>
<name>A0A4R6VIQ8_9PSEU</name>
<dbReference type="InterPro" id="IPR020845">
    <property type="entry name" value="AMP-binding_CS"/>
</dbReference>
<accession>A0A4R6VIQ8</accession>
<dbReference type="RefSeq" id="WP_133825733.1">
    <property type="nucleotide sequence ID" value="NZ_BAABHR010000007.1"/>
</dbReference>
<evidence type="ECO:0000313" key="3">
    <source>
        <dbReference type="EMBL" id="TDQ62696.1"/>
    </source>
</evidence>
<dbReference type="SUPFAM" id="SSF56801">
    <property type="entry name" value="Acetyl-CoA synthetase-like"/>
    <property type="match status" value="1"/>
</dbReference>
<dbReference type="Pfam" id="PF13193">
    <property type="entry name" value="AMP-binding_C"/>
    <property type="match status" value="1"/>
</dbReference>
<gene>
    <name evidence="3" type="ORF">EV188_102351</name>
</gene>
<dbReference type="Pfam" id="PF00501">
    <property type="entry name" value="AMP-binding"/>
    <property type="match status" value="1"/>
</dbReference>
<protein>
    <submittedName>
        <fullName evidence="3">Fatty-acyl-CoA synthase</fullName>
    </submittedName>
</protein>
<dbReference type="OrthoDB" id="9803968at2"/>
<reference evidence="3 4" key="1">
    <citation type="submission" date="2019-03" db="EMBL/GenBank/DDBJ databases">
        <title>Genomic Encyclopedia of Type Strains, Phase IV (KMG-IV): sequencing the most valuable type-strain genomes for metagenomic binning, comparative biology and taxonomic classification.</title>
        <authorList>
            <person name="Goeker M."/>
        </authorList>
    </citation>
    <scope>NUCLEOTIDE SEQUENCE [LARGE SCALE GENOMIC DNA]</scope>
    <source>
        <strain evidence="3 4">DSM 45775</strain>
    </source>
</reference>
<evidence type="ECO:0000259" key="2">
    <source>
        <dbReference type="Pfam" id="PF13193"/>
    </source>
</evidence>
<dbReference type="GO" id="GO:0016877">
    <property type="term" value="F:ligase activity, forming carbon-sulfur bonds"/>
    <property type="evidence" value="ECO:0007669"/>
    <property type="project" value="UniProtKB-ARBA"/>
</dbReference>
<keyword evidence="4" id="KW-1185">Reference proteome</keyword>
<feature type="domain" description="AMP-dependent synthetase/ligase" evidence="1">
    <location>
        <begin position="14"/>
        <end position="364"/>
    </location>
</feature>
<dbReference type="InterPro" id="IPR000873">
    <property type="entry name" value="AMP-dep_synth/lig_dom"/>
</dbReference>
<dbReference type="InterPro" id="IPR025110">
    <property type="entry name" value="AMP-bd_C"/>
</dbReference>
<dbReference type="PROSITE" id="PS00455">
    <property type="entry name" value="AMP_BINDING"/>
    <property type="match status" value="1"/>
</dbReference>
<dbReference type="AlphaFoldDB" id="A0A4R6VIQ8"/>
<dbReference type="InterPro" id="IPR045851">
    <property type="entry name" value="AMP-bd_C_sf"/>
</dbReference>